<reference evidence="2" key="3">
    <citation type="submission" date="2022-06" db="UniProtKB">
        <authorList>
            <consortium name="EnsemblPlants"/>
        </authorList>
    </citation>
    <scope>IDENTIFICATION</scope>
</reference>
<evidence type="ECO:0000313" key="2">
    <source>
        <dbReference type="EnsemblPlants" id="TuG1812G0300002380.01.T01"/>
    </source>
</evidence>
<feature type="domain" description="GAG-pre-integrase" evidence="1">
    <location>
        <begin position="40"/>
        <end position="108"/>
    </location>
</feature>
<organism evidence="2 3">
    <name type="scientific">Triticum urartu</name>
    <name type="common">Red wild einkorn</name>
    <name type="synonym">Crithodium urartu</name>
    <dbReference type="NCBI Taxonomy" id="4572"/>
    <lineage>
        <taxon>Eukaryota</taxon>
        <taxon>Viridiplantae</taxon>
        <taxon>Streptophyta</taxon>
        <taxon>Embryophyta</taxon>
        <taxon>Tracheophyta</taxon>
        <taxon>Spermatophyta</taxon>
        <taxon>Magnoliopsida</taxon>
        <taxon>Liliopsida</taxon>
        <taxon>Poales</taxon>
        <taxon>Poaceae</taxon>
        <taxon>BOP clade</taxon>
        <taxon>Pooideae</taxon>
        <taxon>Triticodae</taxon>
        <taxon>Triticeae</taxon>
        <taxon>Triticinae</taxon>
        <taxon>Triticum</taxon>
    </lineage>
</organism>
<dbReference type="Proteomes" id="UP000015106">
    <property type="component" value="Chromosome 3"/>
</dbReference>
<dbReference type="InterPro" id="IPR025724">
    <property type="entry name" value="GAG-pre-integrase_dom"/>
</dbReference>
<dbReference type="Gramene" id="TuG1812G0300002380.01.T01">
    <property type="protein sequence ID" value="TuG1812G0300002380.01.T01"/>
    <property type="gene ID" value="TuG1812G0300002380.01"/>
</dbReference>
<proteinExistence type="predicted"/>
<dbReference type="PANTHER" id="PTHR42648:SF26">
    <property type="entry name" value="INTEGRASE CATALYTIC DOMAIN-CONTAINING PROTEIN"/>
    <property type="match status" value="1"/>
</dbReference>
<dbReference type="Pfam" id="PF13976">
    <property type="entry name" value="gag_pre-integrs"/>
    <property type="match status" value="1"/>
</dbReference>
<dbReference type="InterPro" id="IPR036397">
    <property type="entry name" value="RNaseH_sf"/>
</dbReference>
<dbReference type="InterPro" id="IPR012337">
    <property type="entry name" value="RNaseH-like_sf"/>
</dbReference>
<dbReference type="GO" id="GO:0003676">
    <property type="term" value="F:nucleic acid binding"/>
    <property type="evidence" value="ECO:0007669"/>
    <property type="project" value="InterPro"/>
</dbReference>
<name>A0A8R7TVG8_TRIUA</name>
<sequence>MNWTSLPSVRPTMVLTRFTQPMGQDRATQDVLLRGRLRHGLYALDVPCCVSPVPQVFSAVRVSPSQWHSRLGHPATPIVRHILHRHELPSVSSNKDILVCDACQQGKSHQLPFSVSSHVVKTPLELVFLDVWGPTQMSVSGHEYYVSFIDAYSRFTWIYLLKH</sequence>
<dbReference type="Gene3D" id="3.30.420.10">
    <property type="entry name" value="Ribonuclease H-like superfamily/Ribonuclease H"/>
    <property type="match status" value="1"/>
</dbReference>
<reference evidence="3" key="1">
    <citation type="journal article" date="2013" name="Nature">
        <title>Draft genome of the wheat A-genome progenitor Triticum urartu.</title>
        <authorList>
            <person name="Ling H.Q."/>
            <person name="Zhao S."/>
            <person name="Liu D."/>
            <person name="Wang J."/>
            <person name="Sun H."/>
            <person name="Zhang C."/>
            <person name="Fan H."/>
            <person name="Li D."/>
            <person name="Dong L."/>
            <person name="Tao Y."/>
            <person name="Gao C."/>
            <person name="Wu H."/>
            <person name="Li Y."/>
            <person name="Cui Y."/>
            <person name="Guo X."/>
            <person name="Zheng S."/>
            <person name="Wang B."/>
            <person name="Yu K."/>
            <person name="Liang Q."/>
            <person name="Yang W."/>
            <person name="Lou X."/>
            <person name="Chen J."/>
            <person name="Feng M."/>
            <person name="Jian J."/>
            <person name="Zhang X."/>
            <person name="Luo G."/>
            <person name="Jiang Y."/>
            <person name="Liu J."/>
            <person name="Wang Z."/>
            <person name="Sha Y."/>
            <person name="Zhang B."/>
            <person name="Wu H."/>
            <person name="Tang D."/>
            <person name="Shen Q."/>
            <person name="Xue P."/>
            <person name="Zou S."/>
            <person name="Wang X."/>
            <person name="Liu X."/>
            <person name="Wang F."/>
            <person name="Yang Y."/>
            <person name="An X."/>
            <person name="Dong Z."/>
            <person name="Zhang K."/>
            <person name="Zhang X."/>
            <person name="Luo M.C."/>
            <person name="Dvorak J."/>
            <person name="Tong Y."/>
            <person name="Wang J."/>
            <person name="Yang H."/>
            <person name="Li Z."/>
            <person name="Wang D."/>
            <person name="Zhang A."/>
            <person name="Wang J."/>
        </authorList>
    </citation>
    <scope>NUCLEOTIDE SEQUENCE</scope>
    <source>
        <strain evidence="3">cv. G1812</strain>
    </source>
</reference>
<reference evidence="2" key="2">
    <citation type="submission" date="2018-03" db="EMBL/GenBank/DDBJ databases">
        <title>The Triticum urartu genome reveals the dynamic nature of wheat genome evolution.</title>
        <authorList>
            <person name="Ling H."/>
            <person name="Ma B."/>
            <person name="Shi X."/>
            <person name="Liu H."/>
            <person name="Dong L."/>
            <person name="Sun H."/>
            <person name="Cao Y."/>
            <person name="Gao Q."/>
            <person name="Zheng S."/>
            <person name="Li Y."/>
            <person name="Yu Y."/>
            <person name="Du H."/>
            <person name="Qi M."/>
            <person name="Li Y."/>
            <person name="Yu H."/>
            <person name="Cui Y."/>
            <person name="Wang N."/>
            <person name="Chen C."/>
            <person name="Wu H."/>
            <person name="Zhao Y."/>
            <person name="Zhang J."/>
            <person name="Li Y."/>
            <person name="Zhou W."/>
            <person name="Zhang B."/>
            <person name="Hu W."/>
            <person name="Eijk M."/>
            <person name="Tang J."/>
            <person name="Witsenboer H."/>
            <person name="Zhao S."/>
            <person name="Li Z."/>
            <person name="Zhang A."/>
            <person name="Wang D."/>
            <person name="Liang C."/>
        </authorList>
    </citation>
    <scope>NUCLEOTIDE SEQUENCE [LARGE SCALE GENOMIC DNA]</scope>
    <source>
        <strain evidence="2">cv. G1812</strain>
    </source>
</reference>
<keyword evidence="3" id="KW-1185">Reference proteome</keyword>
<dbReference type="EnsemblPlants" id="TuG1812G0300002380.01.T01">
    <property type="protein sequence ID" value="TuG1812G0300002380.01.T01"/>
    <property type="gene ID" value="TuG1812G0300002380.01"/>
</dbReference>
<dbReference type="SUPFAM" id="SSF53098">
    <property type="entry name" value="Ribonuclease H-like"/>
    <property type="match status" value="1"/>
</dbReference>
<protein>
    <recommendedName>
        <fullName evidence="1">GAG-pre-integrase domain-containing protein</fullName>
    </recommendedName>
</protein>
<evidence type="ECO:0000313" key="3">
    <source>
        <dbReference type="Proteomes" id="UP000015106"/>
    </source>
</evidence>
<dbReference type="InterPro" id="IPR039537">
    <property type="entry name" value="Retrotran_Ty1/copia-like"/>
</dbReference>
<accession>A0A8R7TVG8</accession>
<dbReference type="PANTHER" id="PTHR42648">
    <property type="entry name" value="TRANSPOSASE, PUTATIVE-RELATED"/>
    <property type="match status" value="1"/>
</dbReference>
<dbReference type="AlphaFoldDB" id="A0A8R7TVG8"/>
<evidence type="ECO:0000259" key="1">
    <source>
        <dbReference type="Pfam" id="PF13976"/>
    </source>
</evidence>